<dbReference type="EMBL" id="AGNL01029932">
    <property type="protein sequence ID" value="EJK56986.1"/>
    <property type="molecule type" value="Genomic_DNA"/>
</dbReference>
<proteinExistence type="predicted"/>
<evidence type="ECO:0008006" key="4">
    <source>
        <dbReference type="Google" id="ProtNLM"/>
    </source>
</evidence>
<accession>K0S7V5</accession>
<dbReference type="SUPFAM" id="SSF56672">
    <property type="entry name" value="DNA/RNA polymerases"/>
    <property type="match status" value="1"/>
</dbReference>
<evidence type="ECO:0000256" key="1">
    <source>
        <dbReference type="SAM" id="MobiDB-lite"/>
    </source>
</evidence>
<dbReference type="InterPro" id="IPR043502">
    <property type="entry name" value="DNA/RNA_pol_sf"/>
</dbReference>
<protein>
    <recommendedName>
        <fullName evidence="4">Reverse transcriptase domain-containing protein</fullName>
    </recommendedName>
</protein>
<keyword evidence="3" id="KW-1185">Reference proteome</keyword>
<dbReference type="AlphaFoldDB" id="K0S7V5"/>
<name>K0S7V5_THAOC</name>
<dbReference type="InterPro" id="IPR043128">
    <property type="entry name" value="Rev_trsase/Diguanyl_cyclase"/>
</dbReference>
<feature type="non-terminal residue" evidence="2">
    <location>
        <position position="520"/>
    </location>
</feature>
<evidence type="ECO:0000313" key="3">
    <source>
        <dbReference type="Proteomes" id="UP000266841"/>
    </source>
</evidence>
<sequence length="520" mass="56990">MLLPQAHLDLTPPHLLQPPIQVLPSRKSPDPPTRPADATPSPVQRATKRDAPIDVPQPAKRPSLGPVKPAAEPAMSPELGECIARDSRLLKQLGWRDFVKRKRPRSDIATLENVDHPARDLLKFYKTRGAPVKFKTPPWGRPRVLHALKRGPHQSCKEHIDFLHEEFADMVAKGQWVVLPASEVLNLPGLRVSPPGVVPQEGRRPRTIVDYSFSDVNAETLPLAAMEAMQFGHALDRLLREILLADPRHGPVYMMKVDLSDGFYRICLNIDDIPKLGIVFPSKVPGEQLIAFPLVLPMGWKNSPPIFSSFTETADLANARCLSAQDPEPHPLDEAAHAVPCPLQASRDREMTKTTTVGAAGDAVPEPNSRARRLPQRSSQVDSQGCSESDPDPTTATGAAGRVQRVPEQRSSTAEQQPVDCSESDPDPTTAPGAAGRVSRVPEQRSPTAEQQLSSPSSSLQRNPKCHPSVPAPTDRDPSIPAQPRPLSYVDIFVDDFLGLCQGQSNGRRVRRILLRAIDD</sequence>
<dbReference type="Gene3D" id="3.10.10.10">
    <property type="entry name" value="HIV Type 1 Reverse Transcriptase, subunit A, domain 1"/>
    <property type="match status" value="1"/>
</dbReference>
<comment type="caution">
    <text evidence="2">The sequence shown here is derived from an EMBL/GenBank/DDBJ whole genome shotgun (WGS) entry which is preliminary data.</text>
</comment>
<evidence type="ECO:0000313" key="2">
    <source>
        <dbReference type="EMBL" id="EJK56986.1"/>
    </source>
</evidence>
<organism evidence="2 3">
    <name type="scientific">Thalassiosira oceanica</name>
    <name type="common">Marine diatom</name>
    <dbReference type="NCBI Taxonomy" id="159749"/>
    <lineage>
        <taxon>Eukaryota</taxon>
        <taxon>Sar</taxon>
        <taxon>Stramenopiles</taxon>
        <taxon>Ochrophyta</taxon>
        <taxon>Bacillariophyta</taxon>
        <taxon>Coscinodiscophyceae</taxon>
        <taxon>Thalassiosirophycidae</taxon>
        <taxon>Thalassiosirales</taxon>
        <taxon>Thalassiosiraceae</taxon>
        <taxon>Thalassiosira</taxon>
    </lineage>
</organism>
<reference evidence="2 3" key="1">
    <citation type="journal article" date="2012" name="Genome Biol.">
        <title>Genome and low-iron response of an oceanic diatom adapted to chronic iron limitation.</title>
        <authorList>
            <person name="Lommer M."/>
            <person name="Specht M."/>
            <person name="Roy A.S."/>
            <person name="Kraemer L."/>
            <person name="Andreson R."/>
            <person name="Gutowska M.A."/>
            <person name="Wolf J."/>
            <person name="Bergner S.V."/>
            <person name="Schilhabel M.B."/>
            <person name="Klostermeier U.C."/>
            <person name="Beiko R.G."/>
            <person name="Rosenstiel P."/>
            <person name="Hippler M."/>
            <person name="Laroche J."/>
        </authorList>
    </citation>
    <scope>NUCLEOTIDE SEQUENCE [LARGE SCALE GENOMIC DNA]</scope>
    <source>
        <strain evidence="2 3">CCMP1005</strain>
    </source>
</reference>
<feature type="compositionally biased region" description="Low complexity" evidence="1">
    <location>
        <begin position="451"/>
        <end position="461"/>
    </location>
</feature>
<dbReference type="Gene3D" id="3.30.70.270">
    <property type="match status" value="1"/>
</dbReference>
<gene>
    <name evidence="2" type="ORF">THAOC_23019</name>
</gene>
<feature type="compositionally biased region" description="Polar residues" evidence="1">
    <location>
        <begin position="376"/>
        <end position="397"/>
    </location>
</feature>
<dbReference type="OrthoDB" id="45702at2759"/>
<feature type="region of interest" description="Disordered" evidence="1">
    <location>
        <begin position="345"/>
        <end position="483"/>
    </location>
</feature>
<feature type="region of interest" description="Disordered" evidence="1">
    <location>
        <begin position="1"/>
        <end position="74"/>
    </location>
</feature>
<dbReference type="Proteomes" id="UP000266841">
    <property type="component" value="Unassembled WGS sequence"/>
</dbReference>